<dbReference type="PANTHER" id="PTHR21248">
    <property type="entry name" value="CARDIOLIPIN SYNTHASE"/>
    <property type="match status" value="1"/>
</dbReference>
<dbReference type="PANTHER" id="PTHR21248:SF22">
    <property type="entry name" value="PHOSPHOLIPASE D"/>
    <property type="match status" value="1"/>
</dbReference>
<feature type="transmembrane region" description="Helical" evidence="1">
    <location>
        <begin position="44"/>
        <end position="65"/>
    </location>
</feature>
<dbReference type="Proteomes" id="UP001169027">
    <property type="component" value="Unassembled WGS sequence"/>
</dbReference>
<feature type="transmembrane region" description="Helical" evidence="1">
    <location>
        <begin position="15"/>
        <end position="32"/>
    </location>
</feature>
<feature type="domain" description="PLD phosphodiesterase" evidence="2">
    <location>
        <begin position="376"/>
        <end position="403"/>
    </location>
</feature>
<accession>A0ABT8SD48</accession>
<reference evidence="3" key="1">
    <citation type="submission" date="2023-06" db="EMBL/GenBank/DDBJ databases">
        <authorList>
            <person name="Jiang Y."/>
            <person name="Liu Q."/>
        </authorList>
    </citation>
    <scope>NUCLEOTIDE SEQUENCE</scope>
    <source>
        <strain evidence="3">CGMCC 1.12090</strain>
    </source>
</reference>
<evidence type="ECO:0000313" key="4">
    <source>
        <dbReference type="Proteomes" id="UP001169027"/>
    </source>
</evidence>
<keyword evidence="1" id="KW-1133">Transmembrane helix</keyword>
<dbReference type="PROSITE" id="PS50035">
    <property type="entry name" value="PLD"/>
    <property type="match status" value="2"/>
</dbReference>
<feature type="domain" description="PLD phosphodiesterase" evidence="2">
    <location>
        <begin position="201"/>
        <end position="228"/>
    </location>
</feature>
<evidence type="ECO:0000256" key="1">
    <source>
        <dbReference type="SAM" id="Phobius"/>
    </source>
</evidence>
<keyword evidence="1" id="KW-0472">Membrane</keyword>
<dbReference type="Gene3D" id="3.30.870.10">
    <property type="entry name" value="Endonuclease Chain A"/>
    <property type="match status" value="2"/>
</dbReference>
<evidence type="ECO:0000259" key="2">
    <source>
        <dbReference type="PROSITE" id="PS50035"/>
    </source>
</evidence>
<dbReference type="InterPro" id="IPR025202">
    <property type="entry name" value="PLD-like_dom"/>
</dbReference>
<evidence type="ECO:0000313" key="3">
    <source>
        <dbReference type="EMBL" id="MDO1536845.1"/>
    </source>
</evidence>
<keyword evidence="4" id="KW-1185">Reference proteome</keyword>
<dbReference type="Pfam" id="PF13091">
    <property type="entry name" value="PLDc_2"/>
    <property type="match status" value="2"/>
</dbReference>
<dbReference type="RefSeq" id="WP_301815062.1">
    <property type="nucleotide sequence ID" value="NZ_JAUJZH010000032.1"/>
</dbReference>
<proteinExistence type="predicted"/>
<comment type="caution">
    <text evidence="3">The sequence shown here is derived from an EMBL/GenBank/DDBJ whole genome shotgun (WGS) entry which is preliminary data.</text>
</comment>
<organism evidence="3 4">
    <name type="scientific">Variovorax ginsengisoli</name>
    <dbReference type="NCBI Taxonomy" id="363844"/>
    <lineage>
        <taxon>Bacteria</taxon>
        <taxon>Pseudomonadati</taxon>
        <taxon>Pseudomonadota</taxon>
        <taxon>Betaproteobacteria</taxon>
        <taxon>Burkholderiales</taxon>
        <taxon>Comamonadaceae</taxon>
        <taxon>Variovorax</taxon>
    </lineage>
</organism>
<name>A0ABT8SD48_9BURK</name>
<gene>
    <name evidence="3" type="ORF">Q2T77_31710</name>
</gene>
<dbReference type="InterPro" id="IPR001736">
    <property type="entry name" value="PLipase_D/transphosphatidylase"/>
</dbReference>
<sequence length="460" mass="50792">MNQIDDLLDWLPSPSQHLLVVTFALLVYVLTTRARREQRAPTTAIAWVMGLALLPYVILPMYLVFGQRKLRPVGLPRPPRSEPAGHWAAELIESFGLAAPSRCDTRLHSDGAGARDALFEVIESARHSLDVSTFIIGDDALGHEVINRLSRRARGGIKVRVLLDGFGALSLPRTHFDSLRDAGAEVAVFRPIFSLRRSGPRNLRNHRKLTIADDHWLWSGGRNLAGEYFTGNDAHPVAWRDLSFDLRGDAAAAAARQFDHDWTSVRGRQSRAIAADAGPQDHGGLAQFLPSGPDQTEDTAQALLIDACFRAEHRLLAVTPYFVPGDGLRDALRLAARRGVQVTIAIPARSNHRLADFVRARTMRDLARAGVIFKMLPFMAHAKAVVMDEDLALCGSINLDLRSLLLNHEAAVVFYGRAEVDWLAQWIETTASAGETYRARRPGLVRDVAEGLLLTIAFQL</sequence>
<dbReference type="SUPFAM" id="SSF56024">
    <property type="entry name" value="Phospholipase D/nuclease"/>
    <property type="match status" value="2"/>
</dbReference>
<keyword evidence="1" id="KW-0812">Transmembrane</keyword>
<protein>
    <submittedName>
        <fullName evidence="3">Phospholipase D-like domain-containing protein</fullName>
    </submittedName>
</protein>
<dbReference type="SMART" id="SM00155">
    <property type="entry name" value="PLDc"/>
    <property type="match status" value="2"/>
</dbReference>
<dbReference type="EMBL" id="JAUKVY010000032">
    <property type="protein sequence ID" value="MDO1536845.1"/>
    <property type="molecule type" value="Genomic_DNA"/>
</dbReference>